<comment type="caution">
    <text evidence="1">The sequence shown here is derived from an EMBL/GenBank/DDBJ whole genome shotgun (WGS) entry which is preliminary data.</text>
</comment>
<protein>
    <submittedName>
        <fullName evidence="1">Uncharacterized protein</fullName>
    </submittedName>
</protein>
<dbReference type="Proteomes" id="UP000499080">
    <property type="component" value="Unassembled WGS sequence"/>
</dbReference>
<keyword evidence="2" id="KW-1185">Reference proteome</keyword>
<evidence type="ECO:0000313" key="2">
    <source>
        <dbReference type="Proteomes" id="UP000499080"/>
    </source>
</evidence>
<evidence type="ECO:0000313" key="1">
    <source>
        <dbReference type="EMBL" id="GBN00780.1"/>
    </source>
</evidence>
<dbReference type="OrthoDB" id="10069752at2759"/>
<organism evidence="1 2">
    <name type="scientific">Araneus ventricosus</name>
    <name type="common">Orbweaver spider</name>
    <name type="synonym">Epeira ventricosa</name>
    <dbReference type="NCBI Taxonomy" id="182803"/>
    <lineage>
        <taxon>Eukaryota</taxon>
        <taxon>Metazoa</taxon>
        <taxon>Ecdysozoa</taxon>
        <taxon>Arthropoda</taxon>
        <taxon>Chelicerata</taxon>
        <taxon>Arachnida</taxon>
        <taxon>Araneae</taxon>
        <taxon>Araneomorphae</taxon>
        <taxon>Entelegynae</taxon>
        <taxon>Araneoidea</taxon>
        <taxon>Araneidae</taxon>
        <taxon>Araneus</taxon>
    </lineage>
</organism>
<gene>
    <name evidence="1" type="ORF">AVEN_126226_1</name>
</gene>
<dbReference type="EMBL" id="BGPR01004549">
    <property type="protein sequence ID" value="GBN00780.1"/>
    <property type="molecule type" value="Genomic_DNA"/>
</dbReference>
<reference evidence="1 2" key="1">
    <citation type="journal article" date="2019" name="Sci. Rep.">
        <title>Orb-weaving spider Araneus ventricosus genome elucidates the spidroin gene catalogue.</title>
        <authorList>
            <person name="Kono N."/>
            <person name="Nakamura H."/>
            <person name="Ohtoshi R."/>
            <person name="Moran D.A.P."/>
            <person name="Shinohara A."/>
            <person name="Yoshida Y."/>
            <person name="Fujiwara M."/>
            <person name="Mori M."/>
            <person name="Tomita M."/>
            <person name="Arakawa K."/>
        </authorList>
    </citation>
    <scope>NUCLEOTIDE SEQUENCE [LARGE SCALE GENOMIC DNA]</scope>
</reference>
<accession>A0A4Y2KFU0</accession>
<proteinExistence type="predicted"/>
<name>A0A4Y2KFU0_ARAVE</name>
<sequence>MRIAAGKRCYEKSAMILLPFVNLQPSIPTSINTCLRFAAEEYRKRQQSCIVTFDLPLFIKHMDIVSQEDETAEMSKVSFDLFSVSSQLLHVFPKGVVS</sequence>
<dbReference type="AlphaFoldDB" id="A0A4Y2KFU0"/>